<organism evidence="1 2">
    <name type="scientific">Gloeothece verrucosa (strain PCC 7822)</name>
    <name type="common">Cyanothece sp. (strain PCC 7822)</name>
    <dbReference type="NCBI Taxonomy" id="497965"/>
    <lineage>
        <taxon>Bacteria</taxon>
        <taxon>Bacillati</taxon>
        <taxon>Cyanobacteriota</taxon>
        <taxon>Cyanophyceae</taxon>
        <taxon>Oscillatoriophycideae</taxon>
        <taxon>Chroococcales</taxon>
        <taxon>Aphanothecaceae</taxon>
        <taxon>Gloeothece</taxon>
        <taxon>Gloeothece verrucosa</taxon>
    </lineage>
</organism>
<accession>E0U7R2</accession>
<evidence type="ECO:0000313" key="1">
    <source>
        <dbReference type="EMBL" id="ADN14874.1"/>
    </source>
</evidence>
<protein>
    <submittedName>
        <fullName evidence="1">Lymphocyte antigen 75</fullName>
    </submittedName>
</protein>
<dbReference type="HOGENOM" id="CLU_2952704_0_0_3"/>
<evidence type="ECO:0000313" key="2">
    <source>
        <dbReference type="Proteomes" id="UP000008206"/>
    </source>
</evidence>
<proteinExistence type="predicted"/>
<dbReference type="RefSeq" id="WP_013322977.1">
    <property type="nucleotide sequence ID" value="NC_014501.1"/>
</dbReference>
<keyword evidence="2" id="KW-1185">Reference proteome</keyword>
<sequence>MLNLYLQIAQPIFRKGALLECIPESVAMTDPYERINTSFEEQVARLGQEMNDDELHELT</sequence>
<gene>
    <name evidence="1" type="ordered locus">Cyan7822_2917</name>
</gene>
<reference evidence="2" key="1">
    <citation type="journal article" date="2011" name="MBio">
        <title>Novel metabolic attributes of the genus Cyanothece, comprising a group of unicellular nitrogen-fixing Cyanobacteria.</title>
        <authorList>
            <person name="Bandyopadhyay A."/>
            <person name="Elvitigala T."/>
            <person name="Welsh E."/>
            <person name="Stockel J."/>
            <person name="Liberton M."/>
            <person name="Min H."/>
            <person name="Sherman L.A."/>
            <person name="Pakrasi H.B."/>
        </authorList>
    </citation>
    <scope>NUCLEOTIDE SEQUENCE [LARGE SCALE GENOMIC DNA]</scope>
    <source>
        <strain evidence="2">PCC 7822</strain>
    </source>
</reference>
<dbReference type="EMBL" id="CP002198">
    <property type="protein sequence ID" value="ADN14874.1"/>
    <property type="molecule type" value="Genomic_DNA"/>
</dbReference>
<name>E0U7R2_GLOV7</name>
<dbReference type="AlphaFoldDB" id="E0U7R2"/>
<dbReference type="STRING" id="497965.Cyan7822_2917"/>
<dbReference type="Proteomes" id="UP000008206">
    <property type="component" value="Chromosome"/>
</dbReference>
<dbReference type="KEGG" id="cyj:Cyan7822_2917"/>